<protein>
    <submittedName>
        <fullName evidence="1">Uncharacterized protein</fullName>
    </submittedName>
</protein>
<dbReference type="EMBL" id="GG745344">
    <property type="protein sequence ID" value="KNE64281.1"/>
    <property type="molecule type" value="Genomic_DNA"/>
</dbReference>
<accession>A0A0L0SP34</accession>
<name>A0A0L0SP34_ALLM3</name>
<dbReference type="AlphaFoldDB" id="A0A0L0SP34"/>
<proteinExistence type="predicted"/>
<gene>
    <name evidence="1" type="ORF">AMAG_09312</name>
</gene>
<reference evidence="1 2" key="1">
    <citation type="submission" date="2009-11" db="EMBL/GenBank/DDBJ databases">
        <title>Annotation of Allomyces macrogynus ATCC 38327.</title>
        <authorList>
            <consortium name="The Broad Institute Genome Sequencing Platform"/>
            <person name="Russ C."/>
            <person name="Cuomo C."/>
            <person name="Burger G."/>
            <person name="Gray M.W."/>
            <person name="Holland P.W.H."/>
            <person name="King N."/>
            <person name="Lang F.B.F."/>
            <person name="Roger A.J."/>
            <person name="Ruiz-Trillo I."/>
            <person name="Young S.K."/>
            <person name="Zeng Q."/>
            <person name="Gargeya S."/>
            <person name="Fitzgerald M."/>
            <person name="Haas B."/>
            <person name="Abouelleil A."/>
            <person name="Alvarado L."/>
            <person name="Arachchi H.M."/>
            <person name="Berlin A."/>
            <person name="Chapman S.B."/>
            <person name="Gearin G."/>
            <person name="Goldberg J."/>
            <person name="Griggs A."/>
            <person name="Gujja S."/>
            <person name="Hansen M."/>
            <person name="Heiman D."/>
            <person name="Howarth C."/>
            <person name="Larimer J."/>
            <person name="Lui A."/>
            <person name="MacDonald P.J.P."/>
            <person name="McCowen C."/>
            <person name="Montmayeur A."/>
            <person name="Murphy C."/>
            <person name="Neiman D."/>
            <person name="Pearson M."/>
            <person name="Priest M."/>
            <person name="Roberts A."/>
            <person name="Saif S."/>
            <person name="Shea T."/>
            <person name="Sisk P."/>
            <person name="Stolte C."/>
            <person name="Sykes S."/>
            <person name="Wortman J."/>
            <person name="Nusbaum C."/>
            <person name="Birren B."/>
        </authorList>
    </citation>
    <scope>NUCLEOTIDE SEQUENCE [LARGE SCALE GENOMIC DNA]</scope>
    <source>
        <strain evidence="1 2">ATCC 38327</strain>
    </source>
</reference>
<dbReference type="VEuPathDB" id="FungiDB:AMAG_09312"/>
<keyword evidence="2" id="KW-1185">Reference proteome</keyword>
<dbReference type="Proteomes" id="UP000054350">
    <property type="component" value="Unassembled WGS sequence"/>
</dbReference>
<evidence type="ECO:0000313" key="2">
    <source>
        <dbReference type="Proteomes" id="UP000054350"/>
    </source>
</evidence>
<dbReference type="OrthoDB" id="288726at2759"/>
<evidence type="ECO:0000313" key="1">
    <source>
        <dbReference type="EMBL" id="KNE64281.1"/>
    </source>
</evidence>
<reference evidence="2" key="2">
    <citation type="submission" date="2009-11" db="EMBL/GenBank/DDBJ databases">
        <title>The Genome Sequence of Allomyces macrogynus strain ATCC 38327.</title>
        <authorList>
            <consortium name="The Broad Institute Genome Sequencing Platform"/>
            <person name="Russ C."/>
            <person name="Cuomo C."/>
            <person name="Shea T."/>
            <person name="Young S.K."/>
            <person name="Zeng Q."/>
            <person name="Koehrsen M."/>
            <person name="Haas B."/>
            <person name="Borodovsky M."/>
            <person name="Guigo R."/>
            <person name="Alvarado L."/>
            <person name="Berlin A."/>
            <person name="Borenstein D."/>
            <person name="Chen Z."/>
            <person name="Engels R."/>
            <person name="Freedman E."/>
            <person name="Gellesch M."/>
            <person name="Goldberg J."/>
            <person name="Griggs A."/>
            <person name="Gujja S."/>
            <person name="Heiman D."/>
            <person name="Hepburn T."/>
            <person name="Howarth C."/>
            <person name="Jen D."/>
            <person name="Larson L."/>
            <person name="Lewis B."/>
            <person name="Mehta T."/>
            <person name="Park D."/>
            <person name="Pearson M."/>
            <person name="Roberts A."/>
            <person name="Saif S."/>
            <person name="Shenoy N."/>
            <person name="Sisk P."/>
            <person name="Stolte C."/>
            <person name="Sykes S."/>
            <person name="Walk T."/>
            <person name="White J."/>
            <person name="Yandava C."/>
            <person name="Burger G."/>
            <person name="Gray M.W."/>
            <person name="Holland P.W.H."/>
            <person name="King N."/>
            <person name="Lang F.B.F."/>
            <person name="Roger A.J."/>
            <person name="Ruiz-Trillo I."/>
            <person name="Lander E."/>
            <person name="Nusbaum C."/>
        </authorList>
    </citation>
    <scope>NUCLEOTIDE SEQUENCE [LARGE SCALE GENOMIC DNA]</scope>
    <source>
        <strain evidence="2">ATCC 38327</strain>
    </source>
</reference>
<organism evidence="1 2">
    <name type="scientific">Allomyces macrogynus (strain ATCC 38327)</name>
    <name type="common">Allomyces javanicus var. macrogynus</name>
    <dbReference type="NCBI Taxonomy" id="578462"/>
    <lineage>
        <taxon>Eukaryota</taxon>
        <taxon>Fungi</taxon>
        <taxon>Fungi incertae sedis</taxon>
        <taxon>Blastocladiomycota</taxon>
        <taxon>Blastocladiomycetes</taxon>
        <taxon>Blastocladiales</taxon>
        <taxon>Blastocladiaceae</taxon>
        <taxon>Allomyces</taxon>
    </lineage>
</organism>
<sequence length="92" mass="10161">MAVSPASMRMTVINVDARLDAAEISVSHSEIMYRGLLNDANFQAGNGLLVGYAAQGVDCSAQQLAYLRTRDRIIQPRNTPICTWIYLAWLSD</sequence>